<feature type="signal peptide" evidence="7">
    <location>
        <begin position="1"/>
        <end position="18"/>
    </location>
</feature>
<reference evidence="10" key="2">
    <citation type="submission" date="2025-09" db="UniProtKB">
        <authorList>
            <consortium name="Ensembl"/>
        </authorList>
    </citation>
    <scope>IDENTIFICATION</scope>
</reference>
<evidence type="ECO:0000259" key="9">
    <source>
        <dbReference type="PROSITE" id="PS51041"/>
    </source>
</evidence>
<dbReference type="AlphaFoldDB" id="A0A8C4R753"/>
<dbReference type="InterPro" id="IPR011489">
    <property type="entry name" value="EMI_domain"/>
</dbReference>
<keyword evidence="4 6" id="KW-0175">Coiled coil</keyword>
<keyword evidence="11" id="KW-1185">Reference proteome</keyword>
<dbReference type="Ensembl" id="ENSEBUT00000025787.1">
    <property type="protein sequence ID" value="ENSEBUP00000025211.1"/>
    <property type="gene ID" value="ENSEBUG00000015551.1"/>
</dbReference>
<feature type="domain" description="C1q" evidence="8">
    <location>
        <begin position="539"/>
        <end position="667"/>
    </location>
</feature>
<evidence type="ECO:0000256" key="4">
    <source>
        <dbReference type="ARBA" id="ARBA00023054"/>
    </source>
</evidence>
<dbReference type="PRINTS" id="PR00007">
    <property type="entry name" value="COMPLEMNTC1Q"/>
</dbReference>
<accession>A0A8C4R753</accession>
<evidence type="ECO:0000256" key="5">
    <source>
        <dbReference type="ARBA" id="ARBA00023157"/>
    </source>
</evidence>
<evidence type="ECO:0000256" key="1">
    <source>
        <dbReference type="ARBA" id="ARBA00004613"/>
    </source>
</evidence>
<dbReference type="Proteomes" id="UP000694388">
    <property type="component" value="Unplaced"/>
</dbReference>
<evidence type="ECO:0000313" key="11">
    <source>
        <dbReference type="Proteomes" id="UP000694388"/>
    </source>
</evidence>
<protein>
    <submittedName>
        <fullName evidence="10">Uncharacterized protein</fullName>
    </submittedName>
</protein>
<dbReference type="SMART" id="SM00110">
    <property type="entry name" value="C1Q"/>
    <property type="match status" value="1"/>
</dbReference>
<sequence>MRQSSLILVALWVSDVFAKSWYGVPHRILQGTPHGAPLFTWGSAPAFRQSTPPWSGSRNKNWCASVVSQTVTCVVLNGTVTHVTAQHSPCAWRLCPLIYRLTHRPCYRIGYKKVSKLQWRCCPGFHGVQCQDRSPGGGISTPLRPLPGQDVDTTGLALPQPQGDRMARLEAEVHRLSAALARLQPPTGEAVVHQGVSIPPVLQGLTGEVAGLKVELQNDRDRLDELQTEIISQSRRLNVLRAAGSTCSCTSALLPVRQRMNESLTALHVELTALHQDLGSVKLQAENGGCCDLITGMAARLESLDSRLHAVIDSQRKLRARLDGQAPRLSLSGEARTEALVTPENMPGTGPQGAQLESRLYALEEQLIGAFAELGHAGVRLPPAGVSQAIRGETVAIPQDSALRAALQGVERRLEKVELGCGLRGCGSELDGLRSDLAKCLELMHKTVIRVDRNELALKRLNTMRARYSGGDVGELQGELTILKVNFHTLNRSLAGLREEVLRDEAGLLEFSESLLRLEGATGGQGGGSRSISRKRRANQRIVPAFSVGLANTSSKSGRLHFDIMLLNDGQHYHPRSGVFVVPIDGRYLISASIATKIGADTTATLYVSSRSIGRLLAESDTVGPASLTLLLALHAGDLVYVESTGKQALCGDLLYTTFSGFLVSAD</sequence>
<dbReference type="InterPro" id="IPR050392">
    <property type="entry name" value="Collagen/C1q_domain"/>
</dbReference>
<evidence type="ECO:0000256" key="2">
    <source>
        <dbReference type="ARBA" id="ARBA00022525"/>
    </source>
</evidence>
<dbReference type="PANTHER" id="PTHR15427">
    <property type="entry name" value="EMILIN ELASTIN MICROFIBRIL INTERFACE-LOCATED PROTEIN ELASTIN MICROFIBRIL INTERFACER"/>
    <property type="match status" value="1"/>
</dbReference>
<dbReference type="GO" id="GO:0005576">
    <property type="term" value="C:extracellular region"/>
    <property type="evidence" value="ECO:0007669"/>
    <property type="project" value="UniProtKB-SubCell"/>
</dbReference>
<dbReference type="PANTHER" id="PTHR15427:SF50">
    <property type="entry name" value="COMPLEMENT C1Q TUMOR NECROSIS FACTOR-RELATED PROTEIN 2-LIKE"/>
    <property type="match status" value="1"/>
</dbReference>
<feature type="coiled-coil region" evidence="6">
    <location>
        <begin position="209"/>
        <end position="243"/>
    </location>
</feature>
<dbReference type="Pfam" id="PF00386">
    <property type="entry name" value="C1q"/>
    <property type="match status" value="1"/>
</dbReference>
<dbReference type="Pfam" id="PF07546">
    <property type="entry name" value="EMI"/>
    <property type="match status" value="1"/>
</dbReference>
<comment type="subcellular location">
    <subcellularLocation>
        <location evidence="1">Secreted</location>
    </subcellularLocation>
</comment>
<feature type="chain" id="PRO_5034413629" evidence="7">
    <location>
        <begin position="19"/>
        <end position="667"/>
    </location>
</feature>
<keyword evidence="5" id="KW-1015">Disulfide bond</keyword>
<name>A0A8C4R753_EPTBU</name>
<evidence type="ECO:0000256" key="7">
    <source>
        <dbReference type="SAM" id="SignalP"/>
    </source>
</evidence>
<evidence type="ECO:0000313" key="10">
    <source>
        <dbReference type="Ensembl" id="ENSEBUP00000025211.1"/>
    </source>
</evidence>
<dbReference type="PROSITE" id="PS51041">
    <property type="entry name" value="EMI"/>
    <property type="match status" value="1"/>
</dbReference>
<dbReference type="InterPro" id="IPR008983">
    <property type="entry name" value="Tumour_necrosis_fac-like_dom"/>
</dbReference>
<dbReference type="InterPro" id="IPR001073">
    <property type="entry name" value="C1q_dom"/>
</dbReference>
<proteinExistence type="predicted"/>
<dbReference type="Gene3D" id="2.60.120.40">
    <property type="match status" value="1"/>
</dbReference>
<keyword evidence="3 7" id="KW-0732">Signal</keyword>
<evidence type="ECO:0000256" key="6">
    <source>
        <dbReference type="SAM" id="Coils"/>
    </source>
</evidence>
<dbReference type="PROSITE" id="PS50871">
    <property type="entry name" value="C1Q"/>
    <property type="match status" value="1"/>
</dbReference>
<organism evidence="10 11">
    <name type="scientific">Eptatretus burgeri</name>
    <name type="common">Inshore hagfish</name>
    <dbReference type="NCBI Taxonomy" id="7764"/>
    <lineage>
        <taxon>Eukaryota</taxon>
        <taxon>Metazoa</taxon>
        <taxon>Chordata</taxon>
        <taxon>Craniata</taxon>
        <taxon>Vertebrata</taxon>
        <taxon>Cyclostomata</taxon>
        <taxon>Myxini</taxon>
        <taxon>Myxiniformes</taxon>
        <taxon>Myxinidae</taxon>
        <taxon>Eptatretinae</taxon>
        <taxon>Eptatretus</taxon>
    </lineage>
</organism>
<feature type="domain" description="EMI" evidence="9">
    <location>
        <begin position="59"/>
        <end position="132"/>
    </location>
</feature>
<keyword evidence="2" id="KW-0964">Secreted</keyword>
<reference evidence="10" key="1">
    <citation type="submission" date="2025-08" db="UniProtKB">
        <authorList>
            <consortium name="Ensembl"/>
        </authorList>
    </citation>
    <scope>IDENTIFICATION</scope>
</reference>
<dbReference type="SUPFAM" id="SSF49842">
    <property type="entry name" value="TNF-like"/>
    <property type="match status" value="1"/>
</dbReference>
<evidence type="ECO:0000259" key="8">
    <source>
        <dbReference type="PROSITE" id="PS50871"/>
    </source>
</evidence>
<dbReference type="GeneTree" id="ENSGT01030000234633"/>
<dbReference type="OMA" id="VAGEARX"/>
<evidence type="ECO:0000256" key="3">
    <source>
        <dbReference type="ARBA" id="ARBA00022729"/>
    </source>
</evidence>